<feature type="compositionally biased region" description="Basic and acidic residues" evidence="1">
    <location>
        <begin position="154"/>
        <end position="164"/>
    </location>
</feature>
<protein>
    <recommendedName>
        <fullName evidence="5">DUF4890 domain-containing protein</fullName>
    </recommendedName>
</protein>
<evidence type="ECO:0008006" key="5">
    <source>
        <dbReference type="Google" id="ProtNLM"/>
    </source>
</evidence>
<evidence type="ECO:0000256" key="1">
    <source>
        <dbReference type="SAM" id="MobiDB-lite"/>
    </source>
</evidence>
<dbReference type="RefSeq" id="WP_203001696.1">
    <property type="nucleotide sequence ID" value="NZ_JAEMEF010000019.1"/>
</dbReference>
<accession>A0ABS1WPZ1</accession>
<gene>
    <name evidence="3" type="ORF">JAO71_15455</name>
</gene>
<feature type="signal peptide" evidence="2">
    <location>
        <begin position="1"/>
        <end position="18"/>
    </location>
</feature>
<organism evidence="3 4">
    <name type="scientific">Olleya sediminilitoris</name>
    <dbReference type="NCBI Taxonomy" id="2795739"/>
    <lineage>
        <taxon>Bacteria</taxon>
        <taxon>Pseudomonadati</taxon>
        <taxon>Bacteroidota</taxon>
        <taxon>Flavobacteriia</taxon>
        <taxon>Flavobacteriales</taxon>
        <taxon>Flavobacteriaceae</taxon>
    </lineage>
</organism>
<evidence type="ECO:0000313" key="4">
    <source>
        <dbReference type="Proteomes" id="UP000605013"/>
    </source>
</evidence>
<comment type="caution">
    <text evidence="3">The sequence shown here is derived from an EMBL/GenBank/DDBJ whole genome shotgun (WGS) entry which is preliminary data.</text>
</comment>
<feature type="region of interest" description="Disordered" evidence="1">
    <location>
        <begin position="75"/>
        <end position="164"/>
    </location>
</feature>
<evidence type="ECO:0000256" key="2">
    <source>
        <dbReference type="SAM" id="SignalP"/>
    </source>
</evidence>
<dbReference type="Proteomes" id="UP000605013">
    <property type="component" value="Unassembled WGS sequence"/>
</dbReference>
<keyword evidence="2" id="KW-0732">Signal</keyword>
<sequence length="164" mass="19634">MKKLAIIALALITFQANAQDKKEQRQDNRKEKMEKRMQLEPEEMAELQTKKMTLHLDLTDAQQKKVMALNLEHAKKRKEAMKSRLEAKDKEEKVKPTKEEKLKRANQRLDDQIATKREMKSILSAEQYEKWEKSQTKRKHGRKKGDKKRKDHHNKKDRDLEMED</sequence>
<feature type="compositionally biased region" description="Basic residues" evidence="1">
    <location>
        <begin position="136"/>
        <end position="153"/>
    </location>
</feature>
<dbReference type="EMBL" id="JAEMEF010000019">
    <property type="protein sequence ID" value="MBL7561195.1"/>
    <property type="molecule type" value="Genomic_DNA"/>
</dbReference>
<evidence type="ECO:0000313" key="3">
    <source>
        <dbReference type="EMBL" id="MBL7561195.1"/>
    </source>
</evidence>
<feature type="chain" id="PRO_5045087627" description="DUF4890 domain-containing protein" evidence="2">
    <location>
        <begin position="19"/>
        <end position="164"/>
    </location>
</feature>
<reference evidence="3 4" key="1">
    <citation type="submission" date="2020-12" db="EMBL/GenBank/DDBJ databases">
        <title>Olleya sediminilitoris sp. nov., isolated from a tidal flat.</title>
        <authorList>
            <person name="Park S."/>
            <person name="Yoon J.-H."/>
        </authorList>
    </citation>
    <scope>NUCLEOTIDE SEQUENCE [LARGE SCALE GENOMIC DNA]</scope>
    <source>
        <strain evidence="3 4">YSTF-M6</strain>
    </source>
</reference>
<feature type="compositionally biased region" description="Basic and acidic residues" evidence="1">
    <location>
        <begin position="80"/>
        <end position="120"/>
    </location>
</feature>
<proteinExistence type="predicted"/>
<keyword evidence="4" id="KW-1185">Reference proteome</keyword>
<dbReference type="Gene3D" id="1.20.120.1490">
    <property type="match status" value="1"/>
</dbReference>
<name>A0ABS1WPZ1_9FLAO</name>